<evidence type="ECO:0000256" key="1">
    <source>
        <dbReference type="SAM" id="MobiDB-lite"/>
    </source>
</evidence>
<evidence type="ECO:0000313" key="2">
    <source>
        <dbReference type="EMBL" id="OAD75469.1"/>
    </source>
</evidence>
<dbReference type="AlphaFoldDB" id="A0A167NA86"/>
<evidence type="ECO:0000313" key="3">
    <source>
        <dbReference type="Proteomes" id="UP000077315"/>
    </source>
</evidence>
<dbReference type="InParanoid" id="A0A167NA86"/>
<accession>A0A167NA86</accession>
<dbReference type="SUPFAM" id="SSF88659">
    <property type="entry name" value="Sigma3 and sigma4 domains of RNA polymerase sigma factors"/>
    <property type="match status" value="1"/>
</dbReference>
<protein>
    <submittedName>
        <fullName evidence="2">Uncharacterized protein</fullName>
    </submittedName>
</protein>
<dbReference type="Proteomes" id="UP000077315">
    <property type="component" value="Unassembled WGS sequence"/>
</dbReference>
<dbReference type="EMBL" id="KV440977">
    <property type="protein sequence ID" value="OAD75469.1"/>
    <property type="molecule type" value="Genomic_DNA"/>
</dbReference>
<gene>
    <name evidence="2" type="ORF">PHYBLDRAFT_143710</name>
</gene>
<reference evidence="3" key="1">
    <citation type="submission" date="2015-06" db="EMBL/GenBank/DDBJ databases">
        <title>Expansion of signal transduction pathways in fungi by whole-genome duplication.</title>
        <authorList>
            <consortium name="DOE Joint Genome Institute"/>
            <person name="Corrochano L.M."/>
            <person name="Kuo A."/>
            <person name="Marcet-Houben M."/>
            <person name="Polaino S."/>
            <person name="Salamov A."/>
            <person name="Villalobos J.M."/>
            <person name="Alvarez M.I."/>
            <person name="Avalos J."/>
            <person name="Benito E.P."/>
            <person name="Benoit I."/>
            <person name="Burger G."/>
            <person name="Camino L.P."/>
            <person name="Canovas D."/>
            <person name="Cerda-Olmedo E."/>
            <person name="Cheng J.-F."/>
            <person name="Dominguez A."/>
            <person name="Elias M."/>
            <person name="Eslava A.P."/>
            <person name="Glaser F."/>
            <person name="Grimwood J."/>
            <person name="Gutierrez G."/>
            <person name="Heitman J."/>
            <person name="Henrissat B."/>
            <person name="Iturriaga E.A."/>
            <person name="Lang B.F."/>
            <person name="Lavin J.L."/>
            <person name="Lee S."/>
            <person name="Li W."/>
            <person name="Lindquist E."/>
            <person name="Lopez-Garcia S."/>
            <person name="Luque E.M."/>
            <person name="Marcos A.T."/>
            <person name="Martin J."/>
            <person name="McCluskey K."/>
            <person name="Medina H.R."/>
            <person name="Miralles-Duran A."/>
            <person name="Miyazaki A."/>
            <person name="Munoz-Torres E."/>
            <person name="Oguiza J.A."/>
            <person name="Ohm R."/>
            <person name="Olmedo M."/>
            <person name="Orejas M."/>
            <person name="Ortiz-Castellanos L."/>
            <person name="Pisabarro A.G."/>
            <person name="Rodriguez-Romero J."/>
            <person name="Ruiz-Herrera J."/>
            <person name="Ruiz-Vazquez R."/>
            <person name="Sanz C."/>
            <person name="Schackwitz W."/>
            <person name="Schmutz J."/>
            <person name="Shahriari M."/>
            <person name="Shelest E."/>
            <person name="Silva-Franco F."/>
            <person name="Soanes D."/>
            <person name="Syed K."/>
            <person name="Tagua V.G."/>
            <person name="Talbot N.J."/>
            <person name="Thon M."/>
            <person name="De vries R.P."/>
            <person name="Wiebenga A."/>
            <person name="Yadav J.S."/>
            <person name="Braun E.L."/>
            <person name="Baker S."/>
            <person name="Garre V."/>
            <person name="Horwitz B."/>
            <person name="Torres-Martinez S."/>
            <person name="Idnurm A."/>
            <person name="Herrera-Estrella A."/>
            <person name="Gabaldon T."/>
            <person name="Grigoriev I.V."/>
        </authorList>
    </citation>
    <scope>NUCLEOTIDE SEQUENCE [LARGE SCALE GENOMIC DNA]</scope>
    <source>
        <strain evidence="3">NRRL 1555(-)</strain>
    </source>
</reference>
<dbReference type="GeneID" id="28991956"/>
<feature type="compositionally biased region" description="Basic and acidic residues" evidence="1">
    <location>
        <begin position="16"/>
        <end position="28"/>
    </location>
</feature>
<organism evidence="2 3">
    <name type="scientific">Phycomyces blakesleeanus (strain ATCC 8743b / DSM 1359 / FGSC 10004 / NBRC 33097 / NRRL 1555)</name>
    <dbReference type="NCBI Taxonomy" id="763407"/>
    <lineage>
        <taxon>Eukaryota</taxon>
        <taxon>Fungi</taxon>
        <taxon>Fungi incertae sedis</taxon>
        <taxon>Mucoromycota</taxon>
        <taxon>Mucoromycotina</taxon>
        <taxon>Mucoromycetes</taxon>
        <taxon>Mucorales</taxon>
        <taxon>Phycomycetaceae</taxon>
        <taxon>Phycomyces</taxon>
    </lineage>
</organism>
<keyword evidence="3" id="KW-1185">Reference proteome</keyword>
<proteinExistence type="predicted"/>
<dbReference type="InterPro" id="IPR013324">
    <property type="entry name" value="RNA_pol_sigma_r3/r4-like"/>
</dbReference>
<name>A0A167NA86_PHYB8</name>
<sequence>MPKQLTRLPRSCSFTEKSEGNSDDRDLNSRPILARPIKEEYTSFIEGPTCMEEDEALLVLKKYFVDGMSMGEAGNRVEMPRSTAGRLIRRIRKRLDLLAKRERMHKYASLE</sequence>
<dbReference type="RefSeq" id="XP_018293509.1">
    <property type="nucleotide sequence ID" value="XM_018431050.1"/>
</dbReference>
<feature type="region of interest" description="Disordered" evidence="1">
    <location>
        <begin position="1"/>
        <end position="30"/>
    </location>
</feature>
<dbReference type="VEuPathDB" id="FungiDB:PHYBLDRAFT_143710"/>